<dbReference type="EMBL" id="FNAO01000005">
    <property type="protein sequence ID" value="SDE47541.1"/>
    <property type="molecule type" value="Genomic_DNA"/>
</dbReference>
<dbReference type="SUPFAM" id="SSF51182">
    <property type="entry name" value="RmlC-like cupins"/>
    <property type="match status" value="1"/>
</dbReference>
<name>A0A1G7D7P3_9FLAO</name>
<dbReference type="Gene3D" id="2.60.120.10">
    <property type="entry name" value="Jelly Rolls"/>
    <property type="match status" value="1"/>
</dbReference>
<dbReference type="AlphaFoldDB" id="A0A1G7D7P3"/>
<evidence type="ECO:0000313" key="2">
    <source>
        <dbReference type="Proteomes" id="UP000199109"/>
    </source>
</evidence>
<dbReference type="InterPro" id="IPR011051">
    <property type="entry name" value="RmlC_Cupin_sf"/>
</dbReference>
<sequence length="116" mass="12898">MKTASLSKNVEYHESRPTLQVLLESETGKEIRIAFKEGQIMKQHKTPFPIVVEIFEGSIDFGVNGEVHTLNKGDLIALEGNVPHDLTALKDSIVRLSLNSADTVKRVEDVAKNSQR</sequence>
<gene>
    <name evidence="1" type="ORF">SAMN05421636_105205</name>
</gene>
<dbReference type="OrthoDB" id="997205at2"/>
<proteinExistence type="predicted"/>
<dbReference type="STRING" id="641691.SAMN05421636_105205"/>
<dbReference type="Proteomes" id="UP000199109">
    <property type="component" value="Unassembled WGS sequence"/>
</dbReference>
<protein>
    <submittedName>
        <fullName evidence="1">Cupin domain protein</fullName>
    </submittedName>
</protein>
<organism evidence="1 2">
    <name type="scientific">Pricia antarctica</name>
    <dbReference type="NCBI Taxonomy" id="641691"/>
    <lineage>
        <taxon>Bacteria</taxon>
        <taxon>Pseudomonadati</taxon>
        <taxon>Bacteroidota</taxon>
        <taxon>Flavobacteriia</taxon>
        <taxon>Flavobacteriales</taxon>
        <taxon>Flavobacteriaceae</taxon>
        <taxon>Pricia</taxon>
    </lineage>
</organism>
<accession>A0A1G7D7P3</accession>
<dbReference type="InterPro" id="IPR014710">
    <property type="entry name" value="RmlC-like_jellyroll"/>
</dbReference>
<reference evidence="1 2" key="1">
    <citation type="submission" date="2016-10" db="EMBL/GenBank/DDBJ databases">
        <authorList>
            <person name="de Groot N.N."/>
        </authorList>
    </citation>
    <scope>NUCLEOTIDE SEQUENCE [LARGE SCALE GENOMIC DNA]</scope>
    <source>
        <strain evidence="1 2">DSM 23421</strain>
    </source>
</reference>
<keyword evidence="2" id="KW-1185">Reference proteome</keyword>
<dbReference type="RefSeq" id="WP_091868598.1">
    <property type="nucleotide sequence ID" value="NZ_FNAO01000005.1"/>
</dbReference>
<dbReference type="CDD" id="cd02230">
    <property type="entry name" value="cupin_HP0902-like"/>
    <property type="match status" value="1"/>
</dbReference>
<evidence type="ECO:0000313" key="1">
    <source>
        <dbReference type="EMBL" id="SDE47541.1"/>
    </source>
</evidence>